<dbReference type="EMBL" id="JBHSMD010000002">
    <property type="protein sequence ID" value="MFC5493187.1"/>
    <property type="molecule type" value="Genomic_DNA"/>
</dbReference>
<evidence type="ECO:0000313" key="2">
    <source>
        <dbReference type="EMBL" id="MFC5493187.1"/>
    </source>
</evidence>
<evidence type="ECO:0000256" key="1">
    <source>
        <dbReference type="SAM" id="MobiDB-lite"/>
    </source>
</evidence>
<dbReference type="RefSeq" id="WP_345172059.1">
    <property type="nucleotide sequence ID" value="NZ_BAABFQ010000003.1"/>
</dbReference>
<evidence type="ECO:0008006" key="4">
    <source>
        <dbReference type="Google" id="ProtNLM"/>
    </source>
</evidence>
<dbReference type="Proteomes" id="UP001595956">
    <property type="component" value="Unassembled WGS sequence"/>
</dbReference>
<feature type="region of interest" description="Disordered" evidence="1">
    <location>
        <begin position="28"/>
        <end position="47"/>
    </location>
</feature>
<organism evidence="2 3">
    <name type="scientific">Nocardioides caricicola</name>
    <dbReference type="NCBI Taxonomy" id="634770"/>
    <lineage>
        <taxon>Bacteria</taxon>
        <taxon>Bacillati</taxon>
        <taxon>Actinomycetota</taxon>
        <taxon>Actinomycetes</taxon>
        <taxon>Propionibacteriales</taxon>
        <taxon>Nocardioidaceae</taxon>
        <taxon>Nocardioides</taxon>
    </lineage>
</organism>
<sequence>MPAAPHLLARRTALTLGAVAIVATGCDDGDSSDPAGAPPATPTSDPDTVLVDAVLADLARAETLALGAGFVDLAALHRAHIEALEGPEAEPGTGGASKAAVRRAEQRLQRQLVQASLEAESGALARLLASMSAAVAQRLA</sequence>
<keyword evidence="3" id="KW-1185">Reference proteome</keyword>
<protein>
    <recommendedName>
        <fullName evidence="4">DUF305 domain-containing protein</fullName>
    </recommendedName>
</protein>
<evidence type="ECO:0000313" key="3">
    <source>
        <dbReference type="Proteomes" id="UP001595956"/>
    </source>
</evidence>
<reference evidence="3" key="1">
    <citation type="journal article" date="2019" name="Int. J. Syst. Evol. Microbiol.">
        <title>The Global Catalogue of Microorganisms (GCM) 10K type strain sequencing project: providing services to taxonomists for standard genome sequencing and annotation.</title>
        <authorList>
            <consortium name="The Broad Institute Genomics Platform"/>
            <consortium name="The Broad Institute Genome Sequencing Center for Infectious Disease"/>
            <person name="Wu L."/>
            <person name="Ma J."/>
        </authorList>
    </citation>
    <scope>NUCLEOTIDE SEQUENCE [LARGE SCALE GENOMIC DNA]</scope>
    <source>
        <strain evidence="3">KACC 13778</strain>
    </source>
</reference>
<name>A0ABW0N2S2_9ACTN</name>
<gene>
    <name evidence="2" type="ORF">ACFPKY_08745</name>
</gene>
<proteinExistence type="predicted"/>
<comment type="caution">
    <text evidence="2">The sequence shown here is derived from an EMBL/GenBank/DDBJ whole genome shotgun (WGS) entry which is preliminary data.</text>
</comment>
<accession>A0ABW0N2S2</accession>